<dbReference type="OrthoDB" id="9815002at2"/>
<dbReference type="SUPFAM" id="SSF53955">
    <property type="entry name" value="Lysozyme-like"/>
    <property type="match status" value="1"/>
</dbReference>
<evidence type="ECO:0000256" key="1">
    <source>
        <dbReference type="ARBA" id="ARBA00007734"/>
    </source>
</evidence>
<evidence type="ECO:0000313" key="6">
    <source>
        <dbReference type="EMBL" id="PVH28186.1"/>
    </source>
</evidence>
<dbReference type="GO" id="GO:0004553">
    <property type="term" value="F:hydrolase activity, hydrolyzing O-glycosyl compounds"/>
    <property type="evidence" value="ECO:0007669"/>
    <property type="project" value="InterPro"/>
</dbReference>
<feature type="domain" description="Transglycosylase SLT" evidence="5">
    <location>
        <begin position="504"/>
        <end position="608"/>
    </location>
</feature>
<dbReference type="GO" id="GO:0016020">
    <property type="term" value="C:membrane"/>
    <property type="evidence" value="ECO:0007669"/>
    <property type="project" value="InterPro"/>
</dbReference>
<gene>
    <name evidence="6" type="ORF">DDE20_13845</name>
</gene>
<evidence type="ECO:0000256" key="2">
    <source>
        <dbReference type="ARBA" id="ARBA00009387"/>
    </source>
</evidence>
<keyword evidence="7" id="KW-1185">Reference proteome</keyword>
<dbReference type="PANTHER" id="PTHR37423:SF2">
    <property type="entry name" value="MEMBRANE-BOUND LYTIC MUREIN TRANSGLYCOSYLASE C"/>
    <property type="match status" value="1"/>
</dbReference>
<protein>
    <submittedName>
        <fullName evidence="6">Lytic transglycosylase</fullName>
    </submittedName>
</protein>
<dbReference type="EMBL" id="QDKM01000006">
    <property type="protein sequence ID" value="PVH28186.1"/>
    <property type="molecule type" value="Genomic_DNA"/>
</dbReference>
<evidence type="ECO:0000259" key="5">
    <source>
        <dbReference type="Pfam" id="PF01464"/>
    </source>
</evidence>
<proteinExistence type="inferred from homology"/>
<dbReference type="CDD" id="cd13401">
    <property type="entry name" value="Slt70-like"/>
    <property type="match status" value="1"/>
</dbReference>
<dbReference type="GO" id="GO:0008933">
    <property type="term" value="F:peptidoglycan lytic transglycosylase activity"/>
    <property type="evidence" value="ECO:0007669"/>
    <property type="project" value="InterPro"/>
</dbReference>
<accession>A0A2T8HRX2</accession>
<dbReference type="SUPFAM" id="SSF48435">
    <property type="entry name" value="Bacterial muramidases"/>
    <property type="match status" value="1"/>
</dbReference>
<sequence>MHPTLAALAIRAFLAALTVPLTLAPAPLSAQDIIGPPPPRAVGAIGALVSAVRSGDVEAVTRLRNAAGPAGVRVATWRILRNGIAGDLATYAAFDAGHDHWPNMAELRVQAEFRMEGQPAQAILDWFSTRTPRTPAGLLALIEALQATGQDPSEPLATLWRHHDLSAARETALLAAYQDLLAPLHAERLDDLLWRGETEQAERMLPRVDNAQRLLARARIALQNRQDGVDALVAAVPESLANDPGLNHDRFRWRLAAGFTESATELMLESSPDALGRASNWAGQRARLARNALWDEDYQRAYDLAAGHGLTEGVALADLEWLAGYIALRHLDRPADASTHFRRLRERVSSPISLGRAGYWEGRAHEAMGAEEDARAAYAFGAQHQTAFYGQLAAERLGQNLDPALIADPDYPDWRDTALVSSDLMQAALLLHAAGQWHEARRFTIQLASVLTDRDELGALAQFWLERGEPHFTLKIAKEAIKNGILLPRAYFPLTGLEDTTLLVPADLVLAIARRESEFYAGAVSHADARGLLQVLPATGRHVAQRLNIPFEESRLTTDGAYNAVLGAGYLHEMSQQFDGTLSLVAAAYNAGPGRPTRWMRENGDPRDAAIDPIDWVEMIPFSETRNYVMRVTESLVIYRAILAGTSGPIGLTDILRGRD</sequence>
<dbReference type="InterPro" id="IPR000189">
    <property type="entry name" value="Transglyc_AS"/>
</dbReference>
<reference evidence="6 7" key="1">
    <citation type="submission" date="2018-04" db="EMBL/GenBank/DDBJ databases">
        <title>Pararhodobacter oceanense sp. nov., isolated from marine intertidal sediment.</title>
        <authorList>
            <person name="Wang X.-L."/>
            <person name="Du Z.-J."/>
        </authorList>
    </citation>
    <scope>NUCLEOTIDE SEQUENCE [LARGE SCALE GENOMIC DNA]</scope>
    <source>
        <strain evidence="6 7">AM505</strain>
    </source>
</reference>
<comment type="similarity">
    <text evidence="2">Belongs to the virb1 family.</text>
</comment>
<dbReference type="Gene3D" id="1.25.20.10">
    <property type="entry name" value="Bacterial muramidases"/>
    <property type="match status" value="1"/>
</dbReference>
<dbReference type="Proteomes" id="UP000245911">
    <property type="component" value="Unassembled WGS sequence"/>
</dbReference>
<comment type="similarity">
    <text evidence="1">Belongs to the transglycosylase Slt family.</text>
</comment>
<dbReference type="Gene3D" id="1.10.530.10">
    <property type="match status" value="1"/>
</dbReference>
<comment type="caution">
    <text evidence="6">The sequence shown here is derived from an EMBL/GenBank/DDBJ whole genome shotgun (WGS) entry which is preliminary data.</text>
</comment>
<dbReference type="GO" id="GO:0000270">
    <property type="term" value="P:peptidoglycan metabolic process"/>
    <property type="evidence" value="ECO:0007669"/>
    <property type="project" value="InterPro"/>
</dbReference>
<dbReference type="InterPro" id="IPR023346">
    <property type="entry name" value="Lysozyme-like_dom_sf"/>
</dbReference>
<feature type="signal peptide" evidence="4">
    <location>
        <begin position="1"/>
        <end position="30"/>
    </location>
</feature>
<dbReference type="PANTHER" id="PTHR37423">
    <property type="entry name" value="SOLUBLE LYTIC MUREIN TRANSGLYCOSYLASE-RELATED"/>
    <property type="match status" value="1"/>
</dbReference>
<evidence type="ECO:0000313" key="7">
    <source>
        <dbReference type="Proteomes" id="UP000245911"/>
    </source>
</evidence>
<dbReference type="GO" id="GO:0042597">
    <property type="term" value="C:periplasmic space"/>
    <property type="evidence" value="ECO:0007669"/>
    <property type="project" value="InterPro"/>
</dbReference>
<evidence type="ECO:0000256" key="3">
    <source>
        <dbReference type="ARBA" id="ARBA00022729"/>
    </source>
</evidence>
<dbReference type="InterPro" id="IPR008939">
    <property type="entry name" value="Lytic_TGlycosylase_superhlx_U"/>
</dbReference>
<organism evidence="6 7">
    <name type="scientific">Pararhodobacter oceanensis</name>
    <dbReference type="NCBI Taxonomy" id="2172121"/>
    <lineage>
        <taxon>Bacteria</taxon>
        <taxon>Pseudomonadati</taxon>
        <taxon>Pseudomonadota</taxon>
        <taxon>Alphaproteobacteria</taxon>
        <taxon>Rhodobacterales</taxon>
        <taxon>Paracoccaceae</taxon>
        <taxon>Pararhodobacter</taxon>
    </lineage>
</organism>
<dbReference type="Pfam" id="PF01464">
    <property type="entry name" value="SLT"/>
    <property type="match status" value="1"/>
</dbReference>
<keyword evidence="3 4" id="KW-0732">Signal</keyword>
<feature type="chain" id="PRO_5015749713" evidence="4">
    <location>
        <begin position="31"/>
        <end position="660"/>
    </location>
</feature>
<dbReference type="RefSeq" id="WP_116559105.1">
    <property type="nucleotide sequence ID" value="NZ_QDKM01000006.1"/>
</dbReference>
<dbReference type="AlphaFoldDB" id="A0A2T8HRX2"/>
<name>A0A2T8HRX2_9RHOB</name>
<evidence type="ECO:0000256" key="4">
    <source>
        <dbReference type="SAM" id="SignalP"/>
    </source>
</evidence>
<dbReference type="InterPro" id="IPR008258">
    <property type="entry name" value="Transglycosylase_SLT_dom_1"/>
</dbReference>
<dbReference type="PROSITE" id="PS00922">
    <property type="entry name" value="TRANSGLYCOSYLASE"/>
    <property type="match status" value="1"/>
</dbReference>